<dbReference type="Gene3D" id="1.10.10.10">
    <property type="entry name" value="Winged helix-like DNA-binding domain superfamily/Winged helix DNA-binding domain"/>
    <property type="match status" value="1"/>
</dbReference>
<dbReference type="InterPro" id="IPR036390">
    <property type="entry name" value="WH_DNA-bd_sf"/>
</dbReference>
<dbReference type="SUPFAM" id="SSF53062">
    <property type="entry name" value="PTS system fructose IIA component-like"/>
    <property type="match status" value="1"/>
</dbReference>
<dbReference type="PROSITE" id="PS00675">
    <property type="entry name" value="SIGMA54_INTERACT_1"/>
    <property type="match status" value="1"/>
</dbReference>
<dbReference type="InterPro" id="IPR027417">
    <property type="entry name" value="P-loop_NTPase"/>
</dbReference>
<evidence type="ECO:0000259" key="7">
    <source>
        <dbReference type="PROSITE" id="PS51096"/>
    </source>
</evidence>
<gene>
    <name evidence="9" type="ORF">LG52_1722</name>
</gene>
<dbReference type="AlphaFoldDB" id="A0A0D8BX90"/>
<evidence type="ECO:0000313" key="10">
    <source>
        <dbReference type="Proteomes" id="UP000032522"/>
    </source>
</evidence>
<dbReference type="InterPro" id="IPR004701">
    <property type="entry name" value="PTS_EIIA_man-typ"/>
</dbReference>
<dbReference type="GO" id="GO:0016020">
    <property type="term" value="C:membrane"/>
    <property type="evidence" value="ECO:0007669"/>
    <property type="project" value="InterPro"/>
</dbReference>
<keyword evidence="3" id="KW-0418">Kinase</keyword>
<feature type="domain" description="Sigma-54 factor interaction" evidence="6">
    <location>
        <begin position="76"/>
        <end position="309"/>
    </location>
</feature>
<feature type="domain" description="PRD" evidence="8">
    <location>
        <begin position="431"/>
        <end position="536"/>
    </location>
</feature>
<dbReference type="CDD" id="cd00006">
    <property type="entry name" value="PTS_IIA_man"/>
    <property type="match status" value="1"/>
</dbReference>
<evidence type="ECO:0000256" key="2">
    <source>
        <dbReference type="ARBA" id="ARBA00022741"/>
    </source>
</evidence>
<dbReference type="PANTHER" id="PTHR32071:SF38">
    <property type="entry name" value="PSP OPERON TRANSCRIPTIONAL ACTIVATOR"/>
    <property type="match status" value="1"/>
</dbReference>
<evidence type="ECO:0000256" key="4">
    <source>
        <dbReference type="ARBA" id="ARBA00022840"/>
    </source>
</evidence>
<dbReference type="InterPro" id="IPR025943">
    <property type="entry name" value="Sigma_54_int_dom_ATP-bd_2"/>
</dbReference>
<dbReference type="InterPro" id="IPR002078">
    <property type="entry name" value="Sigma_54_int"/>
</dbReference>
<dbReference type="SUPFAM" id="SSF52540">
    <property type="entry name" value="P-loop containing nucleoside triphosphate hydrolases"/>
    <property type="match status" value="1"/>
</dbReference>
<keyword evidence="1" id="KW-0808">Transferase</keyword>
<dbReference type="Gene3D" id="1.10.1790.10">
    <property type="entry name" value="PRD domain"/>
    <property type="match status" value="2"/>
</dbReference>
<dbReference type="PROSITE" id="PS50045">
    <property type="entry name" value="SIGMA54_INTERACT_4"/>
    <property type="match status" value="1"/>
</dbReference>
<dbReference type="GO" id="GO:0005524">
    <property type="term" value="F:ATP binding"/>
    <property type="evidence" value="ECO:0007669"/>
    <property type="project" value="UniProtKB-KW"/>
</dbReference>
<organism evidence="9 10">
    <name type="scientific">Geobacillus kaustophilus</name>
    <dbReference type="NCBI Taxonomy" id="1462"/>
    <lineage>
        <taxon>Bacteria</taxon>
        <taxon>Bacillati</taxon>
        <taxon>Bacillota</taxon>
        <taxon>Bacilli</taxon>
        <taxon>Bacillales</taxon>
        <taxon>Anoxybacillaceae</taxon>
        <taxon>Geobacillus</taxon>
        <taxon>Geobacillus thermoleovorans group</taxon>
    </lineage>
</organism>
<proteinExistence type="predicted"/>
<protein>
    <submittedName>
        <fullName evidence="9">Sigma-54 interaction domain protein</fullName>
    </submittedName>
</protein>
<dbReference type="GO" id="GO:0009401">
    <property type="term" value="P:phosphoenolpyruvate-dependent sugar phosphotransferase system"/>
    <property type="evidence" value="ECO:0007669"/>
    <property type="project" value="InterPro"/>
</dbReference>
<dbReference type="SUPFAM" id="SSF46785">
    <property type="entry name" value="Winged helix' DNA-binding domain"/>
    <property type="match status" value="1"/>
</dbReference>
<dbReference type="GO" id="GO:0016301">
    <property type="term" value="F:kinase activity"/>
    <property type="evidence" value="ECO:0007669"/>
    <property type="project" value="UniProtKB-KW"/>
</dbReference>
<evidence type="ECO:0000256" key="1">
    <source>
        <dbReference type="ARBA" id="ARBA00022679"/>
    </source>
</evidence>
<dbReference type="Pfam" id="PF03610">
    <property type="entry name" value="EIIA-man"/>
    <property type="match status" value="1"/>
</dbReference>
<dbReference type="SMART" id="SM00382">
    <property type="entry name" value="AAA"/>
    <property type="match status" value="1"/>
</dbReference>
<dbReference type="InterPro" id="IPR036634">
    <property type="entry name" value="PRD_sf"/>
</dbReference>
<dbReference type="InterPro" id="IPR036662">
    <property type="entry name" value="PTS_EIIA_man-typ_sf"/>
</dbReference>
<reference evidence="9 10" key="1">
    <citation type="submission" date="2015-01" db="EMBL/GenBank/DDBJ databases">
        <authorList>
            <person name="Filippidou S."/>
            <person name="Jeanneret N."/>
            <person name="Russel-Delif L."/>
            <person name="Junier T."/>
            <person name="Wunderlin T."/>
            <person name="Molina V."/>
            <person name="Johnson S.L."/>
            <person name="Davenport K.W."/>
            <person name="Chain P.S."/>
            <person name="Dorador C."/>
            <person name="Junier P."/>
        </authorList>
    </citation>
    <scope>NUCLEOTIDE SEQUENCE [LARGE SCALE GENOMIC DNA]</scope>
    <source>
        <strain evidence="9 10">Et7/4</strain>
    </source>
</reference>
<keyword evidence="4" id="KW-0067">ATP-binding</keyword>
<comment type="caution">
    <text evidence="9">The sequence shown here is derived from an EMBL/GenBank/DDBJ whole genome shotgun (WGS) entry which is preliminary data.</text>
</comment>
<evidence type="ECO:0000259" key="6">
    <source>
        <dbReference type="PROSITE" id="PS50045"/>
    </source>
</evidence>
<dbReference type="Gene3D" id="3.40.50.300">
    <property type="entry name" value="P-loop containing nucleotide triphosphate hydrolases"/>
    <property type="match status" value="1"/>
</dbReference>
<dbReference type="CDD" id="cd00009">
    <property type="entry name" value="AAA"/>
    <property type="match status" value="1"/>
</dbReference>
<dbReference type="Proteomes" id="UP000032522">
    <property type="component" value="Unassembled WGS sequence"/>
</dbReference>
<evidence type="ECO:0000256" key="3">
    <source>
        <dbReference type="ARBA" id="ARBA00022777"/>
    </source>
</evidence>
<evidence type="ECO:0000256" key="5">
    <source>
        <dbReference type="ARBA" id="ARBA00023125"/>
    </source>
</evidence>
<dbReference type="PROSITE" id="PS51372">
    <property type="entry name" value="PRD_2"/>
    <property type="match status" value="2"/>
</dbReference>
<dbReference type="OrthoDB" id="9771372at2"/>
<evidence type="ECO:0000313" key="9">
    <source>
        <dbReference type="EMBL" id="KJE28788.1"/>
    </source>
</evidence>
<dbReference type="Gene3D" id="3.40.50.510">
    <property type="entry name" value="Phosphotransferase system, mannose-type IIA component"/>
    <property type="match status" value="1"/>
</dbReference>
<dbReference type="InterPro" id="IPR003593">
    <property type="entry name" value="AAA+_ATPase"/>
</dbReference>
<dbReference type="InterPro" id="IPR033887">
    <property type="entry name" value="PTS_IIA_man"/>
</dbReference>
<dbReference type="PANTHER" id="PTHR32071">
    <property type="entry name" value="TRANSCRIPTIONAL REGULATORY PROTEIN"/>
    <property type="match status" value="1"/>
</dbReference>
<dbReference type="PROSITE" id="PS00676">
    <property type="entry name" value="SIGMA54_INTERACT_2"/>
    <property type="match status" value="1"/>
</dbReference>
<sequence length="892" mass="100335">MKRIDLIYNTLCQWKKSGESWASAEELADALGLDRANVSRDLNRLWREGKVQKRPGRPVRFAVAGNRATAPRLDRLAAEQPSLAMAIEQGKAALLYPPKGLPMLIVGETGTGKSMFAELLHEFAVATGRFPPGAPFVTFNCADYANNPQLLLGQLFGIRKGAYTGAHEQKGLLEKADGGILFLDEVHRLPAEGQEMLFTFIDRGVYRRLGETDTERKADVLLICATTENPESNLLKTFRRRIPMHIWLPPLEKRTLEERYCLVMQFFQQEAVRLGKDIHVSANALRAFLFYPCPNNVGQLKADIQLVCAKAYADYVTGKKENVRIQRADLSFEVQSGLLLEKKHPQAASFPLPHGRCVFSAHGGECRPELVNDDQQSIYDNIERKYSELKKQGVTGDELDLLLEMDIERYVSQYMKGLHRRIRDRCDLEKMIAPDVLSLTEALIAYAENRLERRFPEKVMYALALHIQTALNRLRTGNAVTHPQLNQVRTAYKKEFAVALDCLQLMEEQMRIDFPIDEAGFLTMFFAHRDEEQEEQEERVAVVVIMHGNGVASAMADVVNQLLAAACVQAVDMPLDADPKQVYEQVKAILQPVASMKGALLLVDMGSLVSFAHFLEKELAIPVKVISAASTPHVLEAARKAMLGYSLVDIYNEVKTAAPYYMSQPFWEEDGAEQDRLAIVTACLTGKGSALALKHILETYLQLDEQLWEIIPIHIVDEKEAQNRLSNIAKHVRIVAIVSHFRLDERVPHFALDEVFSLKAMKEIQALVDDEEMYMHMARELDGHLRHLSSGRAIPVIRAVLASISQEIGFPSQSSDMAGLVLHLCCLLDRLLAGEPSSDAGTDGGCREHEPLYTIVKEGLFPLEQRYGVRIGENELCHIIRFFRSLQQKRDT</sequence>
<dbReference type="InterPro" id="IPR036388">
    <property type="entry name" value="WH-like_DNA-bd_sf"/>
</dbReference>
<feature type="domain" description="PRD" evidence="8">
    <location>
        <begin position="788"/>
        <end position="892"/>
    </location>
</feature>
<dbReference type="InterPro" id="IPR011608">
    <property type="entry name" value="PRD"/>
</dbReference>
<feature type="domain" description="PTS EIIA type-4" evidence="7">
    <location>
        <begin position="539"/>
        <end position="662"/>
    </location>
</feature>
<dbReference type="Pfam" id="PF00874">
    <property type="entry name" value="PRD"/>
    <property type="match status" value="2"/>
</dbReference>
<keyword evidence="2" id="KW-0547">Nucleotide-binding</keyword>
<evidence type="ECO:0000259" key="8">
    <source>
        <dbReference type="PROSITE" id="PS51372"/>
    </source>
</evidence>
<dbReference type="Pfam" id="PF00158">
    <property type="entry name" value="Sigma54_activat"/>
    <property type="match status" value="1"/>
</dbReference>
<dbReference type="SUPFAM" id="SSF63520">
    <property type="entry name" value="PTS-regulatory domain, PRD"/>
    <property type="match status" value="2"/>
</dbReference>
<name>A0A0D8BX90_GEOKU</name>
<dbReference type="GO" id="GO:0006355">
    <property type="term" value="P:regulation of DNA-templated transcription"/>
    <property type="evidence" value="ECO:0007669"/>
    <property type="project" value="InterPro"/>
</dbReference>
<dbReference type="RefSeq" id="WP_044731627.1">
    <property type="nucleotide sequence ID" value="NZ_JYBP01000003.1"/>
</dbReference>
<dbReference type="PROSITE" id="PS51096">
    <property type="entry name" value="PTS_EIIA_TYPE_4"/>
    <property type="match status" value="1"/>
</dbReference>
<dbReference type="EMBL" id="JYBP01000003">
    <property type="protein sequence ID" value="KJE28788.1"/>
    <property type="molecule type" value="Genomic_DNA"/>
</dbReference>
<accession>A0A0D8BX90</accession>
<dbReference type="InterPro" id="IPR025662">
    <property type="entry name" value="Sigma_54_int_dom_ATP-bd_1"/>
</dbReference>
<dbReference type="PATRIC" id="fig|1462.6.peg.1944"/>
<dbReference type="GO" id="GO:0003677">
    <property type="term" value="F:DNA binding"/>
    <property type="evidence" value="ECO:0007669"/>
    <property type="project" value="UniProtKB-KW"/>
</dbReference>
<keyword evidence="5" id="KW-0238">DNA-binding</keyword>